<gene>
    <name evidence="2" type="ORF">H2200_000572</name>
</gene>
<dbReference type="Proteomes" id="UP001172673">
    <property type="component" value="Unassembled WGS sequence"/>
</dbReference>
<name>A0AA38XNT2_9EURO</name>
<comment type="caution">
    <text evidence="2">The sequence shown here is derived from an EMBL/GenBank/DDBJ whole genome shotgun (WGS) entry which is preliminary data.</text>
</comment>
<feature type="compositionally biased region" description="Polar residues" evidence="1">
    <location>
        <begin position="33"/>
        <end position="73"/>
    </location>
</feature>
<sequence length="147" mass="15586">MSAGKSLSSPPDRAIASVNGAEEVMRLRKTPPVASNNAPRLSATSKTSASLRNNDSITDTGQANPTDSGSCENTFDEPDFNAFDSVDDKYLLPDGYDEFDDFGAASAALRAETEEMLKFLDELDDDQRAEGSSSTKATLTGGHPSSK</sequence>
<accession>A0AA38XNT2</accession>
<reference evidence="2" key="1">
    <citation type="submission" date="2022-10" db="EMBL/GenBank/DDBJ databases">
        <title>Culturing micro-colonial fungi from biological soil crusts in the Mojave desert and describing Neophaeococcomyces mojavensis, and introducing the new genera and species Taxawa tesnikishii.</title>
        <authorList>
            <person name="Kurbessoian T."/>
            <person name="Stajich J.E."/>
        </authorList>
    </citation>
    <scope>NUCLEOTIDE SEQUENCE</scope>
    <source>
        <strain evidence="2">TK_41</strain>
    </source>
</reference>
<feature type="compositionally biased region" description="Polar residues" evidence="1">
    <location>
        <begin position="130"/>
        <end position="147"/>
    </location>
</feature>
<evidence type="ECO:0000313" key="2">
    <source>
        <dbReference type="EMBL" id="KAJ9616852.1"/>
    </source>
</evidence>
<evidence type="ECO:0000256" key="1">
    <source>
        <dbReference type="SAM" id="MobiDB-lite"/>
    </source>
</evidence>
<protein>
    <submittedName>
        <fullName evidence="2">Uncharacterized protein</fullName>
    </submittedName>
</protein>
<feature type="region of interest" description="Disordered" evidence="1">
    <location>
        <begin position="1"/>
        <end position="79"/>
    </location>
</feature>
<dbReference type="EMBL" id="JAPDRK010000001">
    <property type="protein sequence ID" value="KAJ9616852.1"/>
    <property type="molecule type" value="Genomic_DNA"/>
</dbReference>
<keyword evidence="3" id="KW-1185">Reference proteome</keyword>
<organism evidence="2 3">
    <name type="scientific">Cladophialophora chaetospira</name>
    <dbReference type="NCBI Taxonomy" id="386627"/>
    <lineage>
        <taxon>Eukaryota</taxon>
        <taxon>Fungi</taxon>
        <taxon>Dikarya</taxon>
        <taxon>Ascomycota</taxon>
        <taxon>Pezizomycotina</taxon>
        <taxon>Eurotiomycetes</taxon>
        <taxon>Chaetothyriomycetidae</taxon>
        <taxon>Chaetothyriales</taxon>
        <taxon>Herpotrichiellaceae</taxon>
        <taxon>Cladophialophora</taxon>
    </lineage>
</organism>
<evidence type="ECO:0000313" key="3">
    <source>
        <dbReference type="Proteomes" id="UP001172673"/>
    </source>
</evidence>
<feature type="region of interest" description="Disordered" evidence="1">
    <location>
        <begin position="124"/>
        <end position="147"/>
    </location>
</feature>
<proteinExistence type="predicted"/>
<dbReference type="AlphaFoldDB" id="A0AA38XNT2"/>